<protein>
    <submittedName>
        <fullName evidence="7">DNA repair protein</fullName>
    </submittedName>
</protein>
<dbReference type="Proteomes" id="UP000261284">
    <property type="component" value="Unassembled WGS sequence"/>
</dbReference>
<keyword evidence="8" id="KW-1185">Reference proteome</keyword>
<dbReference type="InterPro" id="IPR020891">
    <property type="entry name" value="UPF0758_CS"/>
</dbReference>
<name>A0A3E1NJ35_9BACT</name>
<keyword evidence="1" id="KW-0645">Protease</keyword>
<evidence type="ECO:0000313" key="8">
    <source>
        <dbReference type="Proteomes" id="UP000261284"/>
    </source>
</evidence>
<dbReference type="PANTHER" id="PTHR30471:SF3">
    <property type="entry name" value="UPF0758 PROTEIN YEES-RELATED"/>
    <property type="match status" value="1"/>
</dbReference>
<reference evidence="7 8" key="1">
    <citation type="submission" date="2018-08" db="EMBL/GenBank/DDBJ databases">
        <title>Chitinophagaceae sp. K23C18032701, a novel bacterium isolated from forest soil.</title>
        <authorList>
            <person name="Wang C."/>
        </authorList>
    </citation>
    <scope>NUCLEOTIDE SEQUENCE [LARGE SCALE GENOMIC DNA]</scope>
    <source>
        <strain evidence="7 8">K23C18032701</strain>
    </source>
</reference>
<dbReference type="InterPro" id="IPR001405">
    <property type="entry name" value="UPF0758"/>
</dbReference>
<organism evidence="7 8">
    <name type="scientific">Deminuibacter soli</name>
    <dbReference type="NCBI Taxonomy" id="2291815"/>
    <lineage>
        <taxon>Bacteria</taxon>
        <taxon>Pseudomonadati</taxon>
        <taxon>Bacteroidota</taxon>
        <taxon>Chitinophagia</taxon>
        <taxon>Chitinophagales</taxon>
        <taxon>Chitinophagaceae</taxon>
        <taxon>Deminuibacter</taxon>
    </lineage>
</organism>
<dbReference type="GO" id="GO:0006508">
    <property type="term" value="P:proteolysis"/>
    <property type="evidence" value="ECO:0007669"/>
    <property type="project" value="UniProtKB-KW"/>
</dbReference>
<sequence>MTLLNGAVSCIGTGLTNGTSYQEKFSNHTKQFMEVPKLVNEIKLTYTPRKLKRWSYINASATANSILRSWFPEKTINVQETFVALFLNAQNEVIGVHTFATGGVSWVNVDLRLIMAVALKSLAVSIIVAHNHPSGNLQPSEADKDFTKRIKEAAGLFQIRLLDHLIVVEGGVFLSMCDAGYL</sequence>
<dbReference type="CDD" id="cd08071">
    <property type="entry name" value="MPN_DUF2466"/>
    <property type="match status" value="1"/>
</dbReference>
<dbReference type="PANTHER" id="PTHR30471">
    <property type="entry name" value="DNA REPAIR PROTEIN RADC"/>
    <property type="match status" value="1"/>
</dbReference>
<evidence type="ECO:0000256" key="1">
    <source>
        <dbReference type="ARBA" id="ARBA00022670"/>
    </source>
</evidence>
<gene>
    <name evidence="7" type="ORF">DXN05_10315</name>
</gene>
<evidence type="ECO:0000256" key="2">
    <source>
        <dbReference type="ARBA" id="ARBA00022723"/>
    </source>
</evidence>
<dbReference type="EMBL" id="QTJU01000003">
    <property type="protein sequence ID" value="RFM27932.1"/>
    <property type="molecule type" value="Genomic_DNA"/>
</dbReference>
<feature type="domain" description="MPN" evidence="6">
    <location>
        <begin position="55"/>
        <end position="182"/>
    </location>
</feature>
<evidence type="ECO:0000256" key="3">
    <source>
        <dbReference type="ARBA" id="ARBA00022801"/>
    </source>
</evidence>
<comment type="caution">
    <text evidence="7">The sequence shown here is derived from an EMBL/GenBank/DDBJ whole genome shotgun (WGS) entry which is preliminary data.</text>
</comment>
<dbReference type="GO" id="GO:0008237">
    <property type="term" value="F:metallopeptidase activity"/>
    <property type="evidence" value="ECO:0007669"/>
    <property type="project" value="UniProtKB-KW"/>
</dbReference>
<dbReference type="InterPro" id="IPR025657">
    <property type="entry name" value="RadC_JAB"/>
</dbReference>
<evidence type="ECO:0000313" key="7">
    <source>
        <dbReference type="EMBL" id="RFM27932.1"/>
    </source>
</evidence>
<dbReference type="GO" id="GO:0046872">
    <property type="term" value="F:metal ion binding"/>
    <property type="evidence" value="ECO:0007669"/>
    <property type="project" value="UniProtKB-KW"/>
</dbReference>
<keyword evidence="2" id="KW-0479">Metal-binding</keyword>
<dbReference type="Gene3D" id="3.40.140.10">
    <property type="entry name" value="Cytidine Deaminase, domain 2"/>
    <property type="match status" value="1"/>
</dbReference>
<keyword evidence="4" id="KW-0862">Zinc</keyword>
<dbReference type="AlphaFoldDB" id="A0A3E1NJ35"/>
<dbReference type="InterPro" id="IPR037518">
    <property type="entry name" value="MPN"/>
</dbReference>
<proteinExistence type="predicted"/>
<dbReference type="PROSITE" id="PS01302">
    <property type="entry name" value="UPF0758"/>
    <property type="match status" value="1"/>
</dbReference>
<keyword evidence="3" id="KW-0378">Hydrolase</keyword>
<keyword evidence="5" id="KW-0482">Metalloprotease</keyword>
<evidence type="ECO:0000256" key="4">
    <source>
        <dbReference type="ARBA" id="ARBA00022833"/>
    </source>
</evidence>
<evidence type="ECO:0000256" key="5">
    <source>
        <dbReference type="ARBA" id="ARBA00023049"/>
    </source>
</evidence>
<accession>A0A3E1NJ35</accession>
<evidence type="ECO:0000259" key="6">
    <source>
        <dbReference type="PROSITE" id="PS50249"/>
    </source>
</evidence>
<dbReference type="PROSITE" id="PS50249">
    <property type="entry name" value="MPN"/>
    <property type="match status" value="1"/>
</dbReference>
<dbReference type="Pfam" id="PF04002">
    <property type="entry name" value="RadC"/>
    <property type="match status" value="1"/>
</dbReference>